<evidence type="ECO:0000313" key="1">
    <source>
        <dbReference type="EMBL" id="PXX32157.1"/>
    </source>
</evidence>
<dbReference type="EMBL" id="QJJY01000013">
    <property type="protein sequence ID" value="PXX32157.1"/>
    <property type="molecule type" value="Genomic_DNA"/>
</dbReference>
<organism evidence="1 2">
    <name type="scientific">Burkholderia pyrrocinia</name>
    <name type="common">Pseudomonas pyrrocinia</name>
    <dbReference type="NCBI Taxonomy" id="60550"/>
    <lineage>
        <taxon>Bacteria</taxon>
        <taxon>Pseudomonadati</taxon>
        <taxon>Pseudomonadota</taxon>
        <taxon>Betaproteobacteria</taxon>
        <taxon>Burkholderiales</taxon>
        <taxon>Burkholderiaceae</taxon>
        <taxon>Burkholderia</taxon>
        <taxon>Burkholderia cepacia complex</taxon>
    </lineage>
</organism>
<reference evidence="1 2" key="1">
    <citation type="submission" date="2018-05" db="EMBL/GenBank/DDBJ databases">
        <title>Comparative genomics of bacterial root endophytes of switchgrass collected from native prairies over two seasons.</title>
        <authorList>
            <person name="Tang Y."/>
        </authorList>
    </citation>
    <scope>NUCLEOTIDE SEQUENCE [LARGE SCALE GENOMIC DNA]</scope>
    <source>
        <strain evidence="1 2">NFIX32</strain>
    </source>
</reference>
<protein>
    <submittedName>
        <fullName evidence="1">Uncharacterized protein</fullName>
    </submittedName>
</protein>
<dbReference type="Proteomes" id="UP000247755">
    <property type="component" value="Unassembled WGS sequence"/>
</dbReference>
<name>A0A318IG30_BURPY</name>
<dbReference type="AlphaFoldDB" id="A0A318IG30"/>
<sequence length="73" mass="8358">MEEPAPYVLTGALAVQNDLEGEQLDRERCLCLFGPNRLENAHDHCSAGAILWRTWNDSWRWFAIGWIGRLNAC</sequence>
<proteinExistence type="predicted"/>
<evidence type="ECO:0000313" key="2">
    <source>
        <dbReference type="Proteomes" id="UP000247755"/>
    </source>
</evidence>
<comment type="caution">
    <text evidence="1">The sequence shown here is derived from an EMBL/GenBank/DDBJ whole genome shotgun (WGS) entry which is preliminary data.</text>
</comment>
<gene>
    <name evidence="1" type="ORF">NA66_10133</name>
</gene>
<accession>A0A318IG30</accession>